<sequence>MSEDYEKLLDRAIEQIPKAVFESSRFQIPAAEVSIVGNRTNLRNFRSIASALNREPEHLIKYLLRELGVAGNIEGTQAVFQGKFSNAAVDERIRHYAEEFVLCHECGKPDTKLERHERFYILRCEACGARASVRGV</sequence>
<dbReference type="EMBL" id="BART01022836">
    <property type="protein sequence ID" value="GAH01325.1"/>
    <property type="molecule type" value="Genomic_DNA"/>
</dbReference>
<dbReference type="SUPFAM" id="SSF100966">
    <property type="entry name" value="Translation initiation factor 2 beta, aIF2beta, N-terminal domain"/>
    <property type="match status" value="1"/>
</dbReference>
<evidence type="ECO:0000256" key="5">
    <source>
        <dbReference type="ARBA" id="ARBA00022540"/>
    </source>
</evidence>
<dbReference type="InterPro" id="IPR016189">
    <property type="entry name" value="Transl_init_fac_IF2/IF5_N"/>
</dbReference>
<dbReference type="HAMAP" id="MF_00232">
    <property type="entry name" value="eIF_2_beta"/>
    <property type="match status" value="1"/>
</dbReference>
<dbReference type="Gene3D" id="3.30.30.170">
    <property type="match status" value="1"/>
</dbReference>
<dbReference type="InterPro" id="IPR045196">
    <property type="entry name" value="IF2/IF5"/>
</dbReference>
<gene>
    <name evidence="10" type="ORF">S01H4_41715</name>
</gene>
<evidence type="ECO:0000256" key="2">
    <source>
        <dbReference type="ARBA" id="ARBA00010397"/>
    </source>
</evidence>
<dbReference type="SMART" id="SM00653">
    <property type="entry name" value="eIF2B_5"/>
    <property type="match status" value="1"/>
</dbReference>
<evidence type="ECO:0000256" key="6">
    <source>
        <dbReference type="ARBA" id="ARBA00022917"/>
    </source>
</evidence>
<dbReference type="InterPro" id="IPR016190">
    <property type="entry name" value="Transl_init_fac_IF2/IF5_Zn-bd"/>
</dbReference>
<comment type="caution">
    <text evidence="10">The sequence shown here is derived from an EMBL/GenBank/DDBJ whole genome shotgun (WGS) entry which is preliminary data.</text>
</comment>
<evidence type="ECO:0000256" key="1">
    <source>
        <dbReference type="ARBA" id="ARBA00003323"/>
    </source>
</evidence>
<dbReference type="NCBIfam" id="NF003067">
    <property type="entry name" value="PRK03988.1"/>
    <property type="match status" value="1"/>
</dbReference>
<comment type="function">
    <text evidence="1">eIF-2 functions in the early steps of protein synthesis by forming a ternary complex with GTP and initiator tRNA.</text>
</comment>
<comment type="subunit">
    <text evidence="3">Heterotrimer composed of an alpha, a beta and a gamma chain.</text>
</comment>
<comment type="similarity">
    <text evidence="2">Belongs to the eIF-2-beta/eIF-5 family.</text>
</comment>
<evidence type="ECO:0000256" key="7">
    <source>
        <dbReference type="ARBA" id="ARBA00031466"/>
    </source>
</evidence>
<dbReference type="SUPFAM" id="SSF75689">
    <property type="entry name" value="Zinc-binding domain of translation initiation factor 2 beta"/>
    <property type="match status" value="1"/>
</dbReference>
<organism evidence="10">
    <name type="scientific">marine sediment metagenome</name>
    <dbReference type="NCBI Taxonomy" id="412755"/>
    <lineage>
        <taxon>unclassified sequences</taxon>
        <taxon>metagenomes</taxon>
        <taxon>ecological metagenomes</taxon>
    </lineage>
</organism>
<dbReference type="PANTHER" id="PTHR23001">
    <property type="entry name" value="EUKARYOTIC TRANSLATION INITIATION FACTOR"/>
    <property type="match status" value="1"/>
</dbReference>
<dbReference type="AlphaFoldDB" id="X1CZ65"/>
<keyword evidence="5" id="KW-0396">Initiation factor</keyword>
<dbReference type="InterPro" id="IPR002735">
    <property type="entry name" value="Transl_init_fac_IF2/IF5_dom"/>
</dbReference>
<evidence type="ECO:0000259" key="9">
    <source>
        <dbReference type="SMART" id="SM00653"/>
    </source>
</evidence>
<proteinExistence type="inferred from homology"/>
<dbReference type="InterPro" id="IPR004458">
    <property type="entry name" value="TIF2_bsu_arc"/>
</dbReference>
<accession>X1CZ65</accession>
<name>X1CZ65_9ZZZZ</name>
<reference evidence="10" key="1">
    <citation type="journal article" date="2014" name="Front. Microbiol.">
        <title>High frequency of phylogenetically diverse reductive dehalogenase-homologous genes in deep subseafloor sedimentary metagenomes.</title>
        <authorList>
            <person name="Kawai M."/>
            <person name="Futagami T."/>
            <person name="Toyoda A."/>
            <person name="Takaki Y."/>
            <person name="Nishi S."/>
            <person name="Hori S."/>
            <person name="Arai W."/>
            <person name="Tsubouchi T."/>
            <person name="Morono Y."/>
            <person name="Uchiyama I."/>
            <person name="Ito T."/>
            <person name="Fujiyama A."/>
            <person name="Inagaki F."/>
            <person name="Takami H."/>
        </authorList>
    </citation>
    <scope>NUCLEOTIDE SEQUENCE</scope>
    <source>
        <strain evidence="10">Expedition CK06-06</strain>
    </source>
</reference>
<feature type="domain" description="Translation initiation factor IF2/IF5" evidence="9">
    <location>
        <begin position="23"/>
        <end position="130"/>
    </location>
</feature>
<keyword evidence="6" id="KW-0648">Protein biosynthesis</keyword>
<dbReference type="Pfam" id="PF01873">
    <property type="entry name" value="eIF-5_eIF-2B"/>
    <property type="match status" value="1"/>
</dbReference>
<evidence type="ECO:0000256" key="3">
    <source>
        <dbReference type="ARBA" id="ARBA00011243"/>
    </source>
</evidence>
<evidence type="ECO:0000256" key="4">
    <source>
        <dbReference type="ARBA" id="ARBA00022314"/>
    </source>
</evidence>
<dbReference type="PANTHER" id="PTHR23001:SF3">
    <property type="entry name" value="EUKARYOTIC TRANSLATION INITIATION FACTOR 2 SUBUNIT 2"/>
    <property type="match status" value="1"/>
</dbReference>
<evidence type="ECO:0000256" key="8">
    <source>
        <dbReference type="ARBA" id="ARBA00032408"/>
    </source>
</evidence>
<dbReference type="GO" id="GO:0003743">
    <property type="term" value="F:translation initiation factor activity"/>
    <property type="evidence" value="ECO:0007669"/>
    <property type="project" value="UniProtKB-KW"/>
</dbReference>
<dbReference type="NCBIfam" id="TIGR00311">
    <property type="entry name" value="aIF-2beta"/>
    <property type="match status" value="1"/>
</dbReference>
<dbReference type="FunFam" id="3.30.30.170:FF:000001">
    <property type="entry name" value="Eukaryotic translation initiation factor 2 subunit"/>
    <property type="match status" value="1"/>
</dbReference>
<evidence type="ECO:0000313" key="10">
    <source>
        <dbReference type="EMBL" id="GAH01325.1"/>
    </source>
</evidence>
<protein>
    <recommendedName>
        <fullName evidence="4">Translation initiation factor 2 subunit beta</fullName>
    </recommendedName>
    <alternativeName>
        <fullName evidence="7">aIF2-beta</fullName>
    </alternativeName>
    <alternativeName>
        <fullName evidence="8">eIF-2-beta</fullName>
    </alternativeName>
</protein>